<evidence type="ECO:0000313" key="1">
    <source>
        <dbReference type="EMBL" id="MCP9291377.1"/>
    </source>
</evidence>
<keyword evidence="2" id="KW-1185">Reference proteome</keyword>
<dbReference type="InterPro" id="IPR032601">
    <property type="entry name" value="DUF4900"/>
</dbReference>
<evidence type="ECO:0000313" key="2">
    <source>
        <dbReference type="Proteomes" id="UP001139125"/>
    </source>
</evidence>
<organism evidence="1 2">
    <name type="scientific">Gracilimonas sediminicola</name>
    <dbReference type="NCBI Taxonomy" id="2952158"/>
    <lineage>
        <taxon>Bacteria</taxon>
        <taxon>Pseudomonadati</taxon>
        <taxon>Balneolota</taxon>
        <taxon>Balneolia</taxon>
        <taxon>Balneolales</taxon>
        <taxon>Balneolaceae</taxon>
        <taxon>Gracilimonas</taxon>
    </lineage>
</organism>
<dbReference type="EMBL" id="JANDBC010000001">
    <property type="protein sequence ID" value="MCP9291377.1"/>
    <property type="molecule type" value="Genomic_DNA"/>
</dbReference>
<proteinExistence type="predicted"/>
<dbReference type="AlphaFoldDB" id="A0A9X2L333"/>
<name>A0A9X2L333_9BACT</name>
<reference evidence="1" key="1">
    <citation type="submission" date="2022-06" db="EMBL/GenBank/DDBJ databases">
        <title>Gracilimonas sp. CAU 1638 isolated from sea sediment.</title>
        <authorList>
            <person name="Kim W."/>
        </authorList>
    </citation>
    <scope>NUCLEOTIDE SEQUENCE</scope>
    <source>
        <strain evidence="1">CAU 1638</strain>
    </source>
</reference>
<comment type="caution">
    <text evidence="1">The sequence shown here is derived from an EMBL/GenBank/DDBJ whole genome shotgun (WGS) entry which is preliminary data.</text>
</comment>
<sequence>MGRSMLILVAGFMIITGVITNSNNRRAMMLPQKSAQNISEAQAKNSAVSMIKMAIEKITIDNEWDGEISDVSALPGTASLELYDSESSSYPEGISVGQGGWDEYKVLLYSEATYENYTAVIEVMMRRDSYSKYSYFSDEERSSLLGNSEIYFYSSDVISGPIHTNGTFRMSGTPTFYGHVSSPNNWESRNLFGDNPDFRSTTDFNSPERPLPTQTQINDLKSAATATGLTFTNQIDVTFQDDGSVSISEYDEAAEVWLPAEEYDATEHNGIISTTKKASVKGTVSGPLTLHSEDDIEIMGDLEYYDDPRNNEVSADLLGLVSEKDVILDKDAHTYKGSADVNLHASIMAMGTSFRVENYSSGGYRGKINLLGGIIQKNRGPVGTFGGFFGDTGFSKNYEYDTRLRYSIPPYFPRESVFSILSWKDRVIVKN</sequence>
<gene>
    <name evidence="1" type="ORF">NM125_07255</name>
</gene>
<dbReference type="Proteomes" id="UP001139125">
    <property type="component" value="Unassembled WGS sequence"/>
</dbReference>
<dbReference type="Pfam" id="PF16241">
    <property type="entry name" value="DUF4900"/>
    <property type="match status" value="1"/>
</dbReference>
<accession>A0A9X2L333</accession>
<protein>
    <submittedName>
        <fullName evidence="1">DUF4900 domain-containing protein</fullName>
    </submittedName>
</protein>
<dbReference type="RefSeq" id="WP_255134244.1">
    <property type="nucleotide sequence ID" value="NZ_JANDBC010000001.1"/>
</dbReference>